<dbReference type="PANTHER" id="PTHR12546:SF60">
    <property type="entry name" value="MISFIRE, ISOFORM F"/>
    <property type="match status" value="1"/>
</dbReference>
<dbReference type="CDD" id="cd04037">
    <property type="entry name" value="C2E_Ferlin"/>
    <property type="match status" value="1"/>
</dbReference>
<dbReference type="InterPro" id="IPR037724">
    <property type="entry name" value="C2E_Ferlin"/>
</dbReference>
<dbReference type="Proteomes" id="UP000728032">
    <property type="component" value="Unassembled WGS sequence"/>
</dbReference>
<evidence type="ECO:0000256" key="2">
    <source>
        <dbReference type="ARBA" id="ARBA00022692"/>
    </source>
</evidence>
<dbReference type="SUPFAM" id="SSF49562">
    <property type="entry name" value="C2 domain (Calcium/lipid-binding domain, CaLB)"/>
    <property type="match status" value="5"/>
</dbReference>
<dbReference type="FunFam" id="2.60.40.150:FF:000034">
    <property type="entry name" value="otoferlin isoform X2"/>
    <property type="match status" value="1"/>
</dbReference>
<dbReference type="Gene3D" id="2.60.40.150">
    <property type="entry name" value="C2 domain"/>
    <property type="match status" value="4"/>
</dbReference>
<dbReference type="InterPro" id="IPR055072">
    <property type="entry name" value="Ferlin_DSRM"/>
</dbReference>
<protein>
    <recommendedName>
        <fullName evidence="8">C2 domain-containing protein</fullName>
    </recommendedName>
</protein>
<evidence type="ECO:0000259" key="8">
    <source>
        <dbReference type="PROSITE" id="PS50004"/>
    </source>
</evidence>
<keyword evidence="3" id="KW-0677">Repeat</keyword>
<feature type="domain" description="C2" evidence="8">
    <location>
        <begin position="552"/>
        <end position="679"/>
    </location>
</feature>
<dbReference type="EMBL" id="CAJPVJ010002556">
    <property type="protein sequence ID" value="CAG2166441.1"/>
    <property type="molecule type" value="Genomic_DNA"/>
</dbReference>
<dbReference type="Pfam" id="PF22901">
    <property type="entry name" value="dsrm_Ferlin"/>
    <property type="match status" value="1"/>
</dbReference>
<organism evidence="9">
    <name type="scientific">Oppiella nova</name>
    <dbReference type="NCBI Taxonomy" id="334625"/>
    <lineage>
        <taxon>Eukaryota</taxon>
        <taxon>Metazoa</taxon>
        <taxon>Ecdysozoa</taxon>
        <taxon>Arthropoda</taxon>
        <taxon>Chelicerata</taxon>
        <taxon>Arachnida</taxon>
        <taxon>Acari</taxon>
        <taxon>Acariformes</taxon>
        <taxon>Sarcoptiformes</taxon>
        <taxon>Oribatida</taxon>
        <taxon>Brachypylina</taxon>
        <taxon>Oppioidea</taxon>
        <taxon>Oppiidae</taxon>
        <taxon>Oppiella</taxon>
    </lineage>
</organism>
<dbReference type="InterPro" id="IPR032362">
    <property type="entry name" value="Ferlin_C"/>
</dbReference>
<evidence type="ECO:0000256" key="6">
    <source>
        <dbReference type="SAM" id="MobiDB-lite"/>
    </source>
</evidence>
<dbReference type="PANTHER" id="PTHR12546">
    <property type="entry name" value="FER-1-LIKE"/>
    <property type="match status" value="1"/>
</dbReference>
<evidence type="ECO:0000256" key="5">
    <source>
        <dbReference type="ARBA" id="ARBA00023136"/>
    </source>
</evidence>
<feature type="domain" description="C2" evidence="8">
    <location>
        <begin position="1251"/>
        <end position="1401"/>
    </location>
</feature>
<evidence type="ECO:0000256" key="4">
    <source>
        <dbReference type="ARBA" id="ARBA00022989"/>
    </source>
</evidence>
<feature type="transmembrane region" description="Helical" evidence="7">
    <location>
        <begin position="1503"/>
        <end position="1523"/>
    </location>
</feature>
<dbReference type="InterPro" id="IPR037723">
    <property type="entry name" value="C2D_Ferlin"/>
</dbReference>
<dbReference type="CDD" id="cd08374">
    <property type="entry name" value="C2F_Ferlin"/>
    <property type="match status" value="1"/>
</dbReference>
<evidence type="ECO:0000313" key="10">
    <source>
        <dbReference type="Proteomes" id="UP000728032"/>
    </source>
</evidence>
<dbReference type="GO" id="GO:0007009">
    <property type="term" value="P:plasma membrane organization"/>
    <property type="evidence" value="ECO:0007669"/>
    <property type="project" value="TreeGrafter"/>
</dbReference>
<dbReference type="Pfam" id="PF00168">
    <property type="entry name" value="C2"/>
    <property type="match status" value="3"/>
</dbReference>
<keyword evidence="10" id="KW-1185">Reference proteome</keyword>
<dbReference type="CDD" id="cd04018">
    <property type="entry name" value="C2C_Ferlin"/>
    <property type="match status" value="1"/>
</dbReference>
<dbReference type="InterPro" id="IPR037725">
    <property type="entry name" value="C2F_Ferlin"/>
</dbReference>
<keyword evidence="4 7" id="KW-1133">Transmembrane helix</keyword>
<keyword evidence="2 7" id="KW-0812">Transmembrane</keyword>
<dbReference type="InterPro" id="IPR000008">
    <property type="entry name" value="C2_dom"/>
</dbReference>
<feature type="region of interest" description="Disordered" evidence="6">
    <location>
        <begin position="917"/>
        <end position="944"/>
    </location>
</feature>
<reference evidence="9" key="1">
    <citation type="submission" date="2020-11" db="EMBL/GenBank/DDBJ databases">
        <authorList>
            <person name="Tran Van P."/>
        </authorList>
    </citation>
    <scope>NUCLEOTIDE SEQUENCE</scope>
</reference>
<evidence type="ECO:0000256" key="1">
    <source>
        <dbReference type="ARBA" id="ARBA00004167"/>
    </source>
</evidence>
<name>A0A7R9LS54_9ACAR</name>
<dbReference type="GO" id="GO:0016020">
    <property type="term" value="C:membrane"/>
    <property type="evidence" value="ECO:0007669"/>
    <property type="project" value="UniProtKB-SubCell"/>
</dbReference>
<accession>A0A7R9LS54</accession>
<dbReference type="InterPro" id="IPR012561">
    <property type="entry name" value="Ferlin_B-domain"/>
</dbReference>
<dbReference type="SMART" id="SM01201">
    <property type="entry name" value="FerB"/>
    <property type="match status" value="1"/>
</dbReference>
<feature type="domain" description="C2" evidence="8">
    <location>
        <begin position="702"/>
        <end position="826"/>
    </location>
</feature>
<gene>
    <name evidence="9" type="ORF">ONB1V03_LOCUS5963</name>
</gene>
<dbReference type="CDD" id="cd04017">
    <property type="entry name" value="C2D_Ferlin"/>
    <property type="match status" value="1"/>
</dbReference>
<dbReference type="SMART" id="SM00239">
    <property type="entry name" value="C2"/>
    <property type="match status" value="4"/>
</dbReference>
<dbReference type="OrthoDB" id="6497339at2759"/>
<comment type="subcellular location">
    <subcellularLocation>
        <location evidence="1">Membrane</location>
        <topology evidence="1">Single-pass membrane protein</topology>
    </subcellularLocation>
</comment>
<sequence length="1536" mass="176174">NLLLPRGVIAERQHAKYVIKIYRADGLPRNKSGIVANVKKALSSDTKQLVSPYVQVSFAGMSCKTSVKKNCCTPVWNEQIVITEMFPPLCQRLKIQIRDSDPVSDNIIATHFIPLSKISNEGSKGFLPTFGPSFIYLYGSIRDGSIFEDQSVLNDGFSEGIMYRGRILVAIHTEILESVEANISGVNVEPTQPLNENNYGKTEEFLLFASIFESNMIDRKFADKPLHYEISIGNDGIQEEELAQDSAAPTYDNFDDKSLYFVNNNNNHSNEKQNLLSFVSQQYNYDMRSTTAPIRPVMTDRQYYHLPIEAEKPCLYLKSSLPDHRRRAYNSNIIEKIGLNLEIGLLDVQEMIRLEKPHPDRRLRGVLEELMTDCSRFLTISKGFGGSAIGKTKLDKERVVMSQREIETIIANSKNINQNTNENNIRDQIKNVYKILNNLKELTKDPQHSMPDIFLWLLCGDKRIAYQRLETRHYLFSIVDEECGKSCAKLHNIFLKLSGKRNEVLNGLIQNMVYLYVWIGNKKHKKYFAKGLPKGYRMLDELESAEKSHLMPPNTIYYENESKHRFELRAHIYQARSLFASDSSGLSDPFAKVILSDSCQTTEVIEETLSPTWDQMLIFTDITLYGERNDLLNNPPVIVIEIYDRDNVGKAEFIGRAVAKDSYIRFSDMKYSTPQLQWFDVWRGDEAAGQLLALNTGSVMYELGIYPVPESIRPTLSKYRIEVLFWGLRDLKRVQLMSVDRPRVDIECAGNILQSSIILNYKKNPNFMIPVKHIDLELPDQEMYCPPLTIRVMDCRSFGRFVLVGTHVIPSLSRFNVHTTKEIFSYKRQDVIINAKHVGFSLDLNPKVSKSHSKSSLKALKHMVHESPDSYEMDEEDNSDWWSRYFASVELTIQDNIGDVTAVLDAFGDTKKSMQNSAHNFSIQSKQRKSSNKCMSPKKAREKADKATVATKQTSNLIQIYPNELELCPQFDGFTEYLQSFELFRGKRYGNDSDDLSRLCGIFKGSLKLYRHPFSNSIFESRFTPSNEPINVLVRIYVVKGSDLHPADLNGKADPYVVINLGSKRVSDKDNYISKQLNPIFGKCFEFDATFPQDSMCTIQIYDWDLFGTDDLIGETKLDLENRFYSKHRATCGLSKVYETYGPNQWRDSLKPSQILQKLCRDHKLTGPVISPQKVRVGLTTFRFGDTSNDVMTQLPLMSEEDMALVVLHNWKHITGELVPEHIETRSLYHPDKPGLDQGKIEMWVDMFAKDGPAPPPAIDISPRKPKSYELRVIIWNTEDVLLEDDAFFTGEKMSDIYVKGWLTGPEDVQCTDIHYRSLTGEGNFNWRFVFPFEYLPAEDKIVTSRKESMFSWDETECKIPARLFLQVWDADHFSADDFLGAITLDLNRFPRGAKTAKLCSLDMLRNDRSTPTVSLFKQKRIKGWWPFYGNKDKDDPEHLELTGKVEAELQLLTREEAERSPVGFGRGEPDPLDRPNRPDSSFLWVLNPLKSIRYIVWHNYKWLIIKGLCFVLLVLLLALFVYSIPGYTVKKMIGA</sequence>
<dbReference type="Pfam" id="PF16165">
    <property type="entry name" value="Ferlin_C"/>
    <property type="match status" value="1"/>
</dbReference>
<evidence type="ECO:0000313" key="9">
    <source>
        <dbReference type="EMBL" id="CAD7646889.1"/>
    </source>
</evidence>
<dbReference type="Pfam" id="PF08150">
    <property type="entry name" value="FerB"/>
    <property type="match status" value="1"/>
</dbReference>
<evidence type="ECO:0000256" key="3">
    <source>
        <dbReference type="ARBA" id="ARBA00022737"/>
    </source>
</evidence>
<dbReference type="InterPro" id="IPR035892">
    <property type="entry name" value="C2_domain_sf"/>
</dbReference>
<feature type="non-terminal residue" evidence="9">
    <location>
        <position position="1"/>
    </location>
</feature>
<dbReference type="EMBL" id="OC917381">
    <property type="protein sequence ID" value="CAD7646889.1"/>
    <property type="molecule type" value="Genomic_DNA"/>
</dbReference>
<feature type="compositionally biased region" description="Basic residues" evidence="6">
    <location>
        <begin position="926"/>
        <end position="941"/>
    </location>
</feature>
<dbReference type="InterPro" id="IPR037722">
    <property type="entry name" value="C2C_Ferlin"/>
</dbReference>
<dbReference type="FunFam" id="2.60.40.150:FF:000054">
    <property type="entry name" value="otoferlin isoform X2"/>
    <property type="match status" value="1"/>
</dbReference>
<dbReference type="PROSITE" id="PS50004">
    <property type="entry name" value="C2"/>
    <property type="match status" value="5"/>
</dbReference>
<feature type="domain" description="C2" evidence="8">
    <location>
        <begin position="1013"/>
        <end position="1133"/>
    </location>
</feature>
<feature type="domain" description="C2" evidence="8">
    <location>
        <begin position="1"/>
        <end position="129"/>
    </location>
</feature>
<evidence type="ECO:0000256" key="7">
    <source>
        <dbReference type="SAM" id="Phobius"/>
    </source>
</evidence>
<keyword evidence="5 7" id="KW-0472">Membrane</keyword>
<proteinExistence type="predicted"/>
<dbReference type="InterPro" id="IPR037721">
    <property type="entry name" value="Ferlin"/>
</dbReference>